<proteinExistence type="predicted"/>
<evidence type="ECO:0000313" key="1">
    <source>
        <dbReference type="EMBL" id="KAF2033399.1"/>
    </source>
</evidence>
<evidence type="ECO:0008006" key="3">
    <source>
        <dbReference type="Google" id="ProtNLM"/>
    </source>
</evidence>
<sequence>MSRAHPAHWPITSLSIALPFLQKPDTIGLPEATGLGIAGATALELIKAANLKRGYAVLLNGAGGGIGHLALQMCLEKVGETGRVVAICSGRSMEWLRKLTTPDDSQTGGGRCKIELIDREAQPLVPHLIRELSEERFDVAIDAVGIQETAELHVLEHARHVVYNGKELLVAANTWWHA</sequence>
<dbReference type="EMBL" id="ML978166">
    <property type="protein sequence ID" value="KAF2033399.1"/>
    <property type="molecule type" value="Genomic_DNA"/>
</dbReference>
<reference evidence="1" key="1">
    <citation type="journal article" date="2020" name="Stud. Mycol.">
        <title>101 Dothideomycetes genomes: a test case for predicting lifestyles and emergence of pathogens.</title>
        <authorList>
            <person name="Haridas S."/>
            <person name="Albert R."/>
            <person name="Binder M."/>
            <person name="Bloem J."/>
            <person name="Labutti K."/>
            <person name="Salamov A."/>
            <person name="Andreopoulos B."/>
            <person name="Baker S."/>
            <person name="Barry K."/>
            <person name="Bills G."/>
            <person name="Bluhm B."/>
            <person name="Cannon C."/>
            <person name="Castanera R."/>
            <person name="Culley D."/>
            <person name="Daum C."/>
            <person name="Ezra D."/>
            <person name="Gonzalez J."/>
            <person name="Henrissat B."/>
            <person name="Kuo A."/>
            <person name="Liang C."/>
            <person name="Lipzen A."/>
            <person name="Lutzoni F."/>
            <person name="Magnuson J."/>
            <person name="Mondo S."/>
            <person name="Nolan M."/>
            <person name="Ohm R."/>
            <person name="Pangilinan J."/>
            <person name="Park H.-J."/>
            <person name="Ramirez L."/>
            <person name="Alfaro M."/>
            <person name="Sun H."/>
            <person name="Tritt A."/>
            <person name="Yoshinaga Y."/>
            <person name="Zwiers L.-H."/>
            <person name="Turgeon B."/>
            <person name="Goodwin S."/>
            <person name="Spatafora J."/>
            <person name="Crous P."/>
            <person name="Grigoriev I."/>
        </authorList>
    </citation>
    <scope>NUCLEOTIDE SEQUENCE</scope>
    <source>
        <strain evidence="1">CBS 110217</strain>
    </source>
</reference>
<gene>
    <name evidence="1" type="ORF">EK21DRAFT_108867</name>
</gene>
<dbReference type="InterPro" id="IPR036291">
    <property type="entry name" value="NAD(P)-bd_dom_sf"/>
</dbReference>
<organism evidence="1 2">
    <name type="scientific">Setomelanomma holmii</name>
    <dbReference type="NCBI Taxonomy" id="210430"/>
    <lineage>
        <taxon>Eukaryota</taxon>
        <taxon>Fungi</taxon>
        <taxon>Dikarya</taxon>
        <taxon>Ascomycota</taxon>
        <taxon>Pezizomycotina</taxon>
        <taxon>Dothideomycetes</taxon>
        <taxon>Pleosporomycetidae</taxon>
        <taxon>Pleosporales</taxon>
        <taxon>Pleosporineae</taxon>
        <taxon>Phaeosphaeriaceae</taxon>
        <taxon>Setomelanomma</taxon>
    </lineage>
</organism>
<dbReference type="Proteomes" id="UP000799777">
    <property type="component" value="Unassembled WGS sequence"/>
</dbReference>
<keyword evidence="2" id="KW-1185">Reference proteome</keyword>
<accession>A0A9P4HGY2</accession>
<dbReference type="InterPro" id="IPR052585">
    <property type="entry name" value="Lipid_raft_assoc_Zn_ADH"/>
</dbReference>
<dbReference type="AlphaFoldDB" id="A0A9P4HGY2"/>
<name>A0A9P4HGY2_9PLEO</name>
<dbReference type="Gene3D" id="3.40.50.720">
    <property type="entry name" value="NAD(P)-binding Rossmann-like Domain"/>
    <property type="match status" value="1"/>
</dbReference>
<protein>
    <recommendedName>
        <fullName evidence="3">Enoyl reductase (ER) domain-containing protein</fullName>
    </recommendedName>
</protein>
<comment type="caution">
    <text evidence="1">The sequence shown here is derived from an EMBL/GenBank/DDBJ whole genome shotgun (WGS) entry which is preliminary data.</text>
</comment>
<dbReference type="SUPFAM" id="SSF51735">
    <property type="entry name" value="NAD(P)-binding Rossmann-fold domains"/>
    <property type="match status" value="1"/>
</dbReference>
<dbReference type="PANTHER" id="PTHR43482:SF1">
    <property type="entry name" value="PROTEIN AST1-RELATED"/>
    <property type="match status" value="1"/>
</dbReference>
<dbReference type="OrthoDB" id="201656at2759"/>
<evidence type="ECO:0000313" key="2">
    <source>
        <dbReference type="Proteomes" id="UP000799777"/>
    </source>
</evidence>
<dbReference type="Gene3D" id="3.90.180.10">
    <property type="entry name" value="Medium-chain alcohol dehydrogenases, catalytic domain"/>
    <property type="match status" value="1"/>
</dbReference>
<dbReference type="PANTHER" id="PTHR43482">
    <property type="entry name" value="PROTEIN AST1-RELATED"/>
    <property type="match status" value="1"/>
</dbReference>